<dbReference type="NCBIfam" id="TIGR00702">
    <property type="entry name" value="YcaO-type kinase domain"/>
    <property type="match status" value="1"/>
</dbReference>
<dbReference type="Proteomes" id="UP001595834">
    <property type="component" value="Unassembled WGS sequence"/>
</dbReference>
<evidence type="ECO:0000259" key="1">
    <source>
        <dbReference type="PROSITE" id="PS51664"/>
    </source>
</evidence>
<dbReference type="Gene3D" id="3.30.160.660">
    <property type="match status" value="1"/>
</dbReference>
<evidence type="ECO:0000313" key="2">
    <source>
        <dbReference type="EMBL" id="MFC4960351.1"/>
    </source>
</evidence>
<dbReference type="EMBL" id="JBHSIZ010000036">
    <property type="protein sequence ID" value="MFC4960351.1"/>
    <property type="molecule type" value="Genomic_DNA"/>
</dbReference>
<dbReference type="InterPro" id="IPR003776">
    <property type="entry name" value="YcaO-like_dom"/>
</dbReference>
<name>A0ABV9UV16_9ACTN</name>
<proteinExistence type="predicted"/>
<sequence>MPEETWRVLAPRLADYGITRVADVTGLDYFGIPVYVAVRPAATTLTTSQGKGMTPLLAKLSAVMEGIEVAVAETYEPANSVTASAAELELPYQVTDLSLARPSIVTPYSAVTWCQAETALGGTPSWLPVDLVALDGRAGLGWAPKSFVSSSNGLAGGNTRAEAQVHALLELIERHCVAELPRLDVTQRRYVDPDTVDDTLCASLIDRFRAAGCWVEIVELTRFTGIPVFAVYLWEPGMPDLYGGSGCHRMPGLALSRALTEAAQSRLSVISGTRDDIELGAYRDRRRHETAPRTPATCARTWQDVTSGSRPERHVSFEEEFSSLARSVTALTDRPVLSVDLTPAGEDFAVCRVAAPGLDFEARHKFQRPDALRTDAEARG</sequence>
<accession>A0ABV9UV16</accession>
<gene>
    <name evidence="2" type="ORF">ACFPFX_29045</name>
</gene>
<comment type="caution">
    <text evidence="2">The sequence shown here is derived from an EMBL/GenBank/DDBJ whole genome shotgun (WGS) entry which is preliminary data.</text>
</comment>
<dbReference type="PANTHER" id="PTHR37809">
    <property type="entry name" value="RIBOSOMAL PROTEIN S12 METHYLTHIOTRANSFERASE ACCESSORY FACTOR YCAO"/>
    <property type="match status" value="1"/>
</dbReference>
<organism evidence="2 3">
    <name type="scientific">Streptomyces mauvecolor</name>
    <dbReference type="NCBI Taxonomy" id="58345"/>
    <lineage>
        <taxon>Bacteria</taxon>
        <taxon>Bacillati</taxon>
        <taxon>Actinomycetota</taxon>
        <taxon>Actinomycetes</taxon>
        <taxon>Kitasatosporales</taxon>
        <taxon>Streptomycetaceae</taxon>
        <taxon>Streptomyces</taxon>
    </lineage>
</organism>
<protein>
    <submittedName>
        <fullName evidence="2">YcaO-like family protein</fullName>
    </submittedName>
</protein>
<feature type="domain" description="YcaO" evidence="1">
    <location>
        <begin position="50"/>
        <end position="380"/>
    </location>
</feature>
<dbReference type="PANTHER" id="PTHR37809:SF1">
    <property type="entry name" value="RIBOSOMAL PROTEIN S12 METHYLTHIOTRANSFERASE ACCESSORY FACTOR YCAO"/>
    <property type="match status" value="1"/>
</dbReference>
<keyword evidence="3" id="KW-1185">Reference proteome</keyword>
<dbReference type="Pfam" id="PF02624">
    <property type="entry name" value="YcaO"/>
    <property type="match status" value="1"/>
</dbReference>
<dbReference type="PROSITE" id="PS51664">
    <property type="entry name" value="YCAO"/>
    <property type="match status" value="1"/>
</dbReference>
<evidence type="ECO:0000313" key="3">
    <source>
        <dbReference type="Proteomes" id="UP001595834"/>
    </source>
</evidence>
<dbReference type="RefSeq" id="WP_344374048.1">
    <property type="nucleotide sequence ID" value="NZ_BAAASQ010000008.1"/>
</dbReference>
<reference evidence="3" key="1">
    <citation type="journal article" date="2019" name="Int. J. Syst. Evol. Microbiol.">
        <title>The Global Catalogue of Microorganisms (GCM) 10K type strain sequencing project: providing services to taxonomists for standard genome sequencing and annotation.</title>
        <authorList>
            <consortium name="The Broad Institute Genomics Platform"/>
            <consortium name="The Broad Institute Genome Sequencing Center for Infectious Disease"/>
            <person name="Wu L."/>
            <person name="Ma J."/>
        </authorList>
    </citation>
    <scope>NUCLEOTIDE SEQUENCE [LARGE SCALE GENOMIC DNA]</scope>
    <source>
        <strain evidence="3">CCM 7224</strain>
    </source>
</reference>